<gene>
    <name evidence="1" type="ORF">NX722_21855</name>
</gene>
<organism evidence="1 2">
    <name type="scientific">Endozoicomonas gorgoniicola</name>
    <dbReference type="NCBI Taxonomy" id="1234144"/>
    <lineage>
        <taxon>Bacteria</taxon>
        <taxon>Pseudomonadati</taxon>
        <taxon>Pseudomonadota</taxon>
        <taxon>Gammaproteobacteria</taxon>
        <taxon>Oceanospirillales</taxon>
        <taxon>Endozoicomonadaceae</taxon>
        <taxon>Endozoicomonas</taxon>
    </lineage>
</organism>
<proteinExistence type="predicted"/>
<comment type="caution">
    <text evidence="1">The sequence shown here is derived from an EMBL/GenBank/DDBJ whole genome shotgun (WGS) entry which is preliminary data.</text>
</comment>
<sequence>MVKATTKTFRQFCKPCNSEQDFYANGTKRCVECKRKLNAEKHPSAQVYQPADNLKLLGMTKNQYDNCTEPGFERLYLSSVYRLTHRATGHTYIGQTEQATDNRVHRHFAAAQELKKDGSGEYVYDHSMATFIRGRIADVGLQAAKEEWSTSIINEKVFNLEPGDKDRVKQVLLQLEGSYLDGELQHPLNLNEQASAVELFTVPQLSGTQSPDTETPLDDFGRFEAQSKAVIAAYQKRLGQYVKTT</sequence>
<protein>
    <recommendedName>
        <fullName evidence="3">GIY-YIG domain-containing protein</fullName>
    </recommendedName>
</protein>
<evidence type="ECO:0008006" key="3">
    <source>
        <dbReference type="Google" id="ProtNLM"/>
    </source>
</evidence>
<dbReference type="Proteomes" id="UP001209854">
    <property type="component" value="Unassembled WGS sequence"/>
</dbReference>
<evidence type="ECO:0000313" key="1">
    <source>
        <dbReference type="EMBL" id="MCW7555220.1"/>
    </source>
</evidence>
<keyword evidence="2" id="KW-1185">Reference proteome</keyword>
<accession>A0ABT3N0Q9</accession>
<reference evidence="1 2" key="1">
    <citation type="submission" date="2022-10" db="EMBL/GenBank/DDBJ databases">
        <title>High-quality genome sequences of two octocoral-associated bacteria, Endozoicomonas euniceicola EF212 and Endozoicomonas gorgoniicola PS125.</title>
        <authorList>
            <person name="Chiou Y.-J."/>
            <person name="Chen Y.-H."/>
        </authorList>
    </citation>
    <scope>NUCLEOTIDE SEQUENCE [LARGE SCALE GENOMIC DNA]</scope>
    <source>
        <strain evidence="1 2">PS125</strain>
    </source>
</reference>
<evidence type="ECO:0000313" key="2">
    <source>
        <dbReference type="Proteomes" id="UP001209854"/>
    </source>
</evidence>
<dbReference type="RefSeq" id="WP_262564993.1">
    <property type="nucleotide sequence ID" value="NZ_JAPFCC010000001.1"/>
</dbReference>
<name>A0ABT3N0Q9_9GAMM</name>
<dbReference type="EMBL" id="JAPFCC010000001">
    <property type="protein sequence ID" value="MCW7555220.1"/>
    <property type="molecule type" value="Genomic_DNA"/>
</dbReference>